<keyword evidence="7" id="KW-1185">Reference proteome</keyword>
<dbReference type="InterPro" id="IPR006054">
    <property type="entry name" value="DnaQ"/>
</dbReference>
<dbReference type="SMART" id="SM00479">
    <property type="entry name" value="EXOIII"/>
    <property type="match status" value="1"/>
</dbReference>
<evidence type="ECO:0000256" key="1">
    <source>
        <dbReference type="ARBA" id="ARBA00012417"/>
    </source>
</evidence>
<keyword evidence="2" id="KW-0540">Nuclease</keyword>
<evidence type="ECO:0000313" key="6">
    <source>
        <dbReference type="EMBL" id="GLX84191.1"/>
    </source>
</evidence>
<evidence type="ECO:0000259" key="5">
    <source>
        <dbReference type="SMART" id="SM00479"/>
    </source>
</evidence>
<feature type="domain" description="Exonuclease" evidence="5">
    <location>
        <begin position="3"/>
        <end position="178"/>
    </location>
</feature>
<gene>
    <name evidence="6" type="ORF">tloyanaT_04430</name>
</gene>
<dbReference type="EC" id="2.7.7.7" evidence="1"/>
<keyword evidence="3" id="KW-0378">Hydrolase</keyword>
<dbReference type="Pfam" id="PF00929">
    <property type="entry name" value="RNase_T"/>
    <property type="match status" value="1"/>
</dbReference>
<dbReference type="Proteomes" id="UP001157134">
    <property type="component" value="Unassembled WGS sequence"/>
</dbReference>
<accession>A0ABQ6H7S4</accession>
<sequence length="843" mass="97194">MTKYVFLDTETTGLDPHKGNHRIIDLACIEYEEAAPTGHVFNLKINPEGKKSVKSAFRVHGILDEKLEGKPTFSDIYEQFIDFIKGSHLVIFNAAFDLRFLNAELNRVNYPSTVSDICAEVTCAMEFAKEKLGVRKISQDAACLRYGIDISSRTKHSALLDATLCAELFFKLCDETAEPLKSTPQQNKHTPTKAISIPRAYKNKETGLYTQLNFCKNPECENFGVVAKNPTYKANGELKRGLGNEYKLTWSADKSEHMLTCKLCEHSTTMIHNRCFELEVNRLSSVYEPIEPTCQNKAIPGQPRTFRNYYIPTSPENRRGIKKQKPRCKNRDKGIYTHPELYKLDGKTQPDRIIEHVVQRPLKKGGKPVDQIIKEVRFGSQQLTCLTCNSKLTVKVNPANRHYRNLDNVNIFKDLMNKGILNRMIEKHELGAKVIYDKINFFYEQALAFDHYHSQMLDHAVATRTLNLSSDRQFYLSNWGDHDMPKPTLIVNTSTVDNDSGFVVVSNVNFDFASDYKEINKEHREKKEQEKFPYYRRYAQYVLSNDDVMVQAPESERNVELQMPPKGLLVQQTYSVLAHFELLKEKLKYANRVHLYADNDSGIKLALGAVYQDWIAQHKLYAFQISAEKSGSGQYLDEDALNRIREVKATAIKDTPDISTREMKEVLWQAQLSNRVRVGNAKSEWIINPNRKSRLALMLPLGDVKKMNQKLIAKCLANASLYGVDNWFQILRRHINFLERPVTSATNAKRWNAYAGYNPEWMAKLIEIKRVYFNYCMTNERTINRNFSGNNKPKPSTPAMRLGLTRKRFTAEDMLSFSLDKMRIDEVYRNKTEHLPNIMNNRF</sequence>
<dbReference type="EMBL" id="BSSV01000001">
    <property type="protein sequence ID" value="GLX84191.1"/>
    <property type="molecule type" value="Genomic_DNA"/>
</dbReference>
<evidence type="ECO:0000256" key="3">
    <source>
        <dbReference type="ARBA" id="ARBA00022839"/>
    </source>
</evidence>
<dbReference type="NCBIfam" id="TIGR00573">
    <property type="entry name" value="dnaq"/>
    <property type="match status" value="1"/>
</dbReference>
<protein>
    <recommendedName>
        <fullName evidence="1">DNA-directed DNA polymerase</fullName>
        <ecNumber evidence="1">2.7.7.7</ecNumber>
    </recommendedName>
</protein>
<dbReference type="RefSeq" id="WP_284295734.1">
    <property type="nucleotide sequence ID" value="NZ_BSSV01000001.1"/>
</dbReference>
<dbReference type="InterPro" id="IPR013520">
    <property type="entry name" value="Ribonucl_H"/>
</dbReference>
<dbReference type="InterPro" id="IPR036397">
    <property type="entry name" value="RNaseH_sf"/>
</dbReference>
<evidence type="ECO:0000256" key="2">
    <source>
        <dbReference type="ARBA" id="ARBA00022722"/>
    </source>
</evidence>
<evidence type="ECO:0000256" key="4">
    <source>
        <dbReference type="ARBA" id="ARBA00049244"/>
    </source>
</evidence>
<dbReference type="PANTHER" id="PTHR30231">
    <property type="entry name" value="DNA POLYMERASE III SUBUNIT EPSILON"/>
    <property type="match status" value="1"/>
</dbReference>
<comment type="catalytic activity">
    <reaction evidence="4">
        <text>DNA(n) + a 2'-deoxyribonucleoside 5'-triphosphate = DNA(n+1) + diphosphate</text>
        <dbReference type="Rhea" id="RHEA:22508"/>
        <dbReference type="Rhea" id="RHEA-COMP:17339"/>
        <dbReference type="Rhea" id="RHEA-COMP:17340"/>
        <dbReference type="ChEBI" id="CHEBI:33019"/>
        <dbReference type="ChEBI" id="CHEBI:61560"/>
        <dbReference type="ChEBI" id="CHEBI:173112"/>
        <dbReference type="EC" id="2.7.7.7"/>
    </reaction>
</comment>
<proteinExistence type="predicted"/>
<evidence type="ECO:0000313" key="7">
    <source>
        <dbReference type="Proteomes" id="UP001157134"/>
    </source>
</evidence>
<keyword evidence="3" id="KW-0269">Exonuclease</keyword>
<reference evidence="6 7" key="1">
    <citation type="submission" date="2023-03" db="EMBL/GenBank/DDBJ databases">
        <title>Thalassotalea loyana LMG 22536T draft genome sequence.</title>
        <authorList>
            <person name="Sawabe T."/>
        </authorList>
    </citation>
    <scope>NUCLEOTIDE SEQUENCE [LARGE SCALE GENOMIC DNA]</scope>
    <source>
        <strain evidence="6 7">LMG 22536</strain>
    </source>
</reference>
<dbReference type="SUPFAM" id="SSF53098">
    <property type="entry name" value="Ribonuclease H-like"/>
    <property type="match status" value="1"/>
</dbReference>
<dbReference type="PANTHER" id="PTHR30231:SF41">
    <property type="entry name" value="DNA POLYMERASE III SUBUNIT EPSILON"/>
    <property type="match status" value="1"/>
</dbReference>
<dbReference type="Gene3D" id="3.30.420.10">
    <property type="entry name" value="Ribonuclease H-like superfamily/Ribonuclease H"/>
    <property type="match status" value="1"/>
</dbReference>
<dbReference type="InterPro" id="IPR012337">
    <property type="entry name" value="RNaseH-like_sf"/>
</dbReference>
<comment type="caution">
    <text evidence="6">The sequence shown here is derived from an EMBL/GenBank/DDBJ whole genome shotgun (WGS) entry which is preliminary data.</text>
</comment>
<name>A0ABQ6H7S4_9GAMM</name>
<organism evidence="6 7">
    <name type="scientific">Thalassotalea loyana</name>
    <dbReference type="NCBI Taxonomy" id="280483"/>
    <lineage>
        <taxon>Bacteria</taxon>
        <taxon>Pseudomonadati</taxon>
        <taxon>Pseudomonadota</taxon>
        <taxon>Gammaproteobacteria</taxon>
        <taxon>Alteromonadales</taxon>
        <taxon>Colwelliaceae</taxon>
        <taxon>Thalassotalea</taxon>
    </lineage>
</organism>